<feature type="compositionally biased region" description="Low complexity" evidence="1">
    <location>
        <begin position="1"/>
        <end position="10"/>
    </location>
</feature>
<name>A0A6C0D045_9ZZZZ</name>
<evidence type="ECO:0000313" key="2">
    <source>
        <dbReference type="EMBL" id="QHT10436.1"/>
    </source>
</evidence>
<feature type="compositionally biased region" description="Basic residues" evidence="1">
    <location>
        <begin position="11"/>
        <end position="28"/>
    </location>
</feature>
<evidence type="ECO:0000256" key="1">
    <source>
        <dbReference type="SAM" id="MobiDB-lite"/>
    </source>
</evidence>
<feature type="compositionally biased region" description="Basic residues" evidence="1">
    <location>
        <begin position="38"/>
        <end position="48"/>
    </location>
</feature>
<dbReference type="EMBL" id="MN739520">
    <property type="protein sequence ID" value="QHT10436.1"/>
    <property type="molecule type" value="Genomic_DNA"/>
</dbReference>
<accession>A0A6C0D045</accession>
<proteinExistence type="predicted"/>
<sequence length="91" mass="10399">MPRRTNTITKSRSKTRSRSRKSRSKTNSRTRTNSINKSRSRSRRKYRGGCKECDNSKTWKSTGPMYGGSNPDQISKDIFSHVTNSIVRSVA</sequence>
<feature type="region of interest" description="Disordered" evidence="1">
    <location>
        <begin position="1"/>
        <end position="51"/>
    </location>
</feature>
<dbReference type="AlphaFoldDB" id="A0A6C0D045"/>
<organism evidence="2">
    <name type="scientific">viral metagenome</name>
    <dbReference type="NCBI Taxonomy" id="1070528"/>
    <lineage>
        <taxon>unclassified sequences</taxon>
        <taxon>metagenomes</taxon>
        <taxon>organismal metagenomes</taxon>
    </lineage>
</organism>
<reference evidence="2" key="1">
    <citation type="journal article" date="2020" name="Nature">
        <title>Giant virus diversity and host interactions through global metagenomics.</title>
        <authorList>
            <person name="Schulz F."/>
            <person name="Roux S."/>
            <person name="Paez-Espino D."/>
            <person name="Jungbluth S."/>
            <person name="Walsh D.A."/>
            <person name="Denef V.J."/>
            <person name="McMahon K.D."/>
            <person name="Konstantinidis K.T."/>
            <person name="Eloe-Fadrosh E.A."/>
            <person name="Kyrpides N.C."/>
            <person name="Woyke T."/>
        </authorList>
    </citation>
    <scope>NUCLEOTIDE SEQUENCE</scope>
    <source>
        <strain evidence="2">GVMAG-M-3300023174-107</strain>
    </source>
</reference>
<protein>
    <submittedName>
        <fullName evidence="2">Uncharacterized protein</fullName>
    </submittedName>
</protein>